<keyword evidence="3" id="KW-1185">Reference proteome</keyword>
<keyword evidence="1" id="KW-0175">Coiled coil</keyword>
<protein>
    <recommendedName>
        <fullName evidence="4">F-box domain-containing protein</fullName>
    </recommendedName>
</protein>
<proteinExistence type="predicted"/>
<dbReference type="OrthoDB" id="2788229at2759"/>
<comment type="caution">
    <text evidence="2">The sequence shown here is derived from an EMBL/GenBank/DDBJ whole genome shotgun (WGS) entry which is preliminary data.</text>
</comment>
<feature type="coiled-coil region" evidence="1">
    <location>
        <begin position="23"/>
        <end position="50"/>
    </location>
</feature>
<gene>
    <name evidence="2" type="ORF">D9615_003411</name>
</gene>
<dbReference type="EMBL" id="JAACJP010000005">
    <property type="protein sequence ID" value="KAF5384242.1"/>
    <property type="molecule type" value="Genomic_DNA"/>
</dbReference>
<name>A0A8H5HJ77_9AGAR</name>
<reference evidence="2 3" key="1">
    <citation type="journal article" date="2020" name="ISME J.">
        <title>Uncovering the hidden diversity of litter-decomposition mechanisms in mushroom-forming fungi.</title>
        <authorList>
            <person name="Floudas D."/>
            <person name="Bentzer J."/>
            <person name="Ahren D."/>
            <person name="Johansson T."/>
            <person name="Persson P."/>
            <person name="Tunlid A."/>
        </authorList>
    </citation>
    <scope>NUCLEOTIDE SEQUENCE [LARGE SCALE GENOMIC DNA]</scope>
    <source>
        <strain evidence="2 3">CBS 661.87</strain>
    </source>
</reference>
<accession>A0A8H5HJ77</accession>
<sequence length="465" mass="52854">MEKRFCTLESELSQLKKETAQLRKGLNAQVLQLRKANRDLNGEVLSLQKQNRDLWNEIFQLKGPRLIPDIFPHINEALIHDRPTLKSCALVCRDWHHATRPLLFRRIVHEEHLTYSGVRKTIDYLPLLRDPLCTIFSHVQVVQFDGVGSGFSGFSGLSRVATFLGHAKKFRVLRRIEFTAMFLDSRNHALLEGVRHRITEIELNYTSFQSMRDFTHFVSIFDSLRVLSLYVSAHLPHDLTAFFANSVDLARPPPTLGKLCFSCGYGGNFATAIFQWLYDTQHGLHAMEIDWRFSGPEVAEVFQKYITFLGASLSELNIAGYLNTFQVALSDAAEVNTGLRQVEIYCAMDFAAQQLSADERVYLPTSGIPIVAALPPSVECIRLDIGVWHCDPGGARVWSGERWTLLDGILNGGGKFPALREVDIMFKRFSTDVDEQLRQVWPQLLPLCAAKRILKVTVYTPRDFK</sequence>
<evidence type="ECO:0000256" key="1">
    <source>
        <dbReference type="SAM" id="Coils"/>
    </source>
</evidence>
<organism evidence="2 3">
    <name type="scientific">Tricholomella constricta</name>
    <dbReference type="NCBI Taxonomy" id="117010"/>
    <lineage>
        <taxon>Eukaryota</taxon>
        <taxon>Fungi</taxon>
        <taxon>Dikarya</taxon>
        <taxon>Basidiomycota</taxon>
        <taxon>Agaricomycotina</taxon>
        <taxon>Agaricomycetes</taxon>
        <taxon>Agaricomycetidae</taxon>
        <taxon>Agaricales</taxon>
        <taxon>Tricholomatineae</taxon>
        <taxon>Lyophyllaceae</taxon>
        <taxon>Tricholomella</taxon>
    </lineage>
</organism>
<evidence type="ECO:0008006" key="4">
    <source>
        <dbReference type="Google" id="ProtNLM"/>
    </source>
</evidence>
<evidence type="ECO:0000313" key="3">
    <source>
        <dbReference type="Proteomes" id="UP000565441"/>
    </source>
</evidence>
<dbReference type="Proteomes" id="UP000565441">
    <property type="component" value="Unassembled WGS sequence"/>
</dbReference>
<evidence type="ECO:0000313" key="2">
    <source>
        <dbReference type="EMBL" id="KAF5384242.1"/>
    </source>
</evidence>
<dbReference type="AlphaFoldDB" id="A0A8H5HJ77"/>